<evidence type="ECO:0000256" key="1">
    <source>
        <dbReference type="SAM" id="MobiDB-lite"/>
    </source>
</evidence>
<evidence type="ECO:0000313" key="2">
    <source>
        <dbReference type="EMBL" id="ERF69841.1"/>
    </source>
</evidence>
<protein>
    <submittedName>
        <fullName evidence="2">Uncharacterized protein</fullName>
    </submittedName>
</protein>
<dbReference type="RefSeq" id="XP_007804506.1">
    <property type="nucleotide sequence ID" value="XM_007806315.1"/>
</dbReference>
<name>U1GDP7_ENDPU</name>
<dbReference type="GeneID" id="19243892"/>
<feature type="compositionally biased region" description="Polar residues" evidence="1">
    <location>
        <begin position="215"/>
        <end position="224"/>
    </location>
</feature>
<dbReference type="EMBL" id="KE721376">
    <property type="protein sequence ID" value="ERF69841.1"/>
    <property type="molecule type" value="Genomic_DNA"/>
</dbReference>
<proteinExistence type="predicted"/>
<dbReference type="Proteomes" id="UP000019373">
    <property type="component" value="Unassembled WGS sequence"/>
</dbReference>
<feature type="compositionally biased region" description="Polar residues" evidence="1">
    <location>
        <begin position="142"/>
        <end position="168"/>
    </location>
</feature>
<feature type="compositionally biased region" description="Polar residues" evidence="1">
    <location>
        <begin position="234"/>
        <end position="245"/>
    </location>
</feature>
<keyword evidence="3" id="KW-1185">Reference proteome</keyword>
<dbReference type="AlphaFoldDB" id="U1GDP7"/>
<reference evidence="3" key="1">
    <citation type="journal article" date="2014" name="BMC Genomics">
        <title>Genome characteristics reveal the impact of lichenization on lichen-forming fungus Endocarpon pusillum Hedwig (Verrucariales, Ascomycota).</title>
        <authorList>
            <person name="Wang Y.-Y."/>
            <person name="Liu B."/>
            <person name="Zhang X.-Y."/>
            <person name="Zhou Q.-M."/>
            <person name="Zhang T."/>
            <person name="Li H."/>
            <person name="Yu Y.-F."/>
            <person name="Zhang X.-L."/>
            <person name="Hao X.-Y."/>
            <person name="Wang M."/>
            <person name="Wang L."/>
            <person name="Wei J.-C."/>
        </authorList>
    </citation>
    <scope>NUCLEOTIDE SEQUENCE [LARGE SCALE GENOMIC DNA]</scope>
    <source>
        <strain evidence="3">Z07020 / HMAS-L-300199</strain>
    </source>
</reference>
<organism evidence="2 3">
    <name type="scientific">Endocarpon pusillum (strain Z07020 / HMAS-L-300199)</name>
    <name type="common">Lichen-forming fungus</name>
    <dbReference type="NCBI Taxonomy" id="1263415"/>
    <lineage>
        <taxon>Eukaryota</taxon>
        <taxon>Fungi</taxon>
        <taxon>Dikarya</taxon>
        <taxon>Ascomycota</taxon>
        <taxon>Pezizomycotina</taxon>
        <taxon>Eurotiomycetes</taxon>
        <taxon>Chaetothyriomycetidae</taxon>
        <taxon>Verrucariales</taxon>
        <taxon>Verrucariaceae</taxon>
        <taxon>Endocarpon</taxon>
    </lineage>
</organism>
<gene>
    <name evidence="2" type="ORF">EPUS_09057</name>
</gene>
<evidence type="ECO:0000313" key="3">
    <source>
        <dbReference type="Proteomes" id="UP000019373"/>
    </source>
</evidence>
<sequence length="245" mass="27440">MCKITRYKFCVEGFDSKRRLPPESTDRCKEYQKLEAEARTGEFMAQRRLVDHLSYSDKWPQVEKVHVSQVLPGGTCVPDPSKVRWNPSMGGNPTDRCYYKRCDGVYRNHSGMRLDYGGPSKQTPPQRRPRLQSQSPQWHSGLRQSPRSPSQLGPSQTELPGQGSNTTPANPPPEQNTPQHSPPEQSQHQRSLPRPIPLPQSRKFNIGTSEADLVTPSTGSATSEISRDMPSAARSFQQSLSQQGS</sequence>
<feature type="region of interest" description="Disordered" evidence="1">
    <location>
        <begin position="110"/>
        <end position="245"/>
    </location>
</feature>
<feature type="compositionally biased region" description="Low complexity" evidence="1">
    <location>
        <begin position="178"/>
        <end position="189"/>
    </location>
</feature>
<accession>U1GDP7</accession>
<dbReference type="HOGENOM" id="CLU_1133579_0_0_1"/>